<comment type="caution">
    <text evidence="2">The sequence shown here is derived from an EMBL/GenBank/DDBJ whole genome shotgun (WGS) entry which is preliminary data.</text>
</comment>
<feature type="region of interest" description="Disordered" evidence="1">
    <location>
        <begin position="77"/>
        <end position="99"/>
    </location>
</feature>
<evidence type="ECO:0008006" key="4">
    <source>
        <dbReference type="Google" id="ProtNLM"/>
    </source>
</evidence>
<accession>A0AB74QHD4</accession>
<evidence type="ECO:0000313" key="2">
    <source>
        <dbReference type="EMBL" id="VFD36609.1"/>
    </source>
</evidence>
<proteinExistence type="predicted"/>
<evidence type="ECO:0000313" key="3">
    <source>
        <dbReference type="Proteomes" id="UP000411588"/>
    </source>
</evidence>
<sequence>MANDGFEDISKDFDKIIKNTPEEIEKIADNSGNNLLGRVKLENPKAKKNSDGSREAWTMEKTDKFVRLVKNPKGYLPNVEYGHRTRQGTGKSKNYRPKPGGISFIPPVYMLKRSVEEVEKDLDKEFDVFIKNIWG</sequence>
<dbReference type="EMBL" id="CAADAN010000027">
    <property type="protein sequence ID" value="VFD36609.1"/>
    <property type="molecule type" value="Genomic_DNA"/>
</dbReference>
<protein>
    <recommendedName>
        <fullName evidence="4">HK97 gp10 family phage protein</fullName>
    </recommendedName>
</protein>
<dbReference type="RefSeq" id="WP_077710357.1">
    <property type="nucleotide sequence ID" value="NZ_CAADAN010000027.1"/>
</dbReference>
<dbReference type="Proteomes" id="UP000411588">
    <property type="component" value="Unassembled WGS sequence"/>
</dbReference>
<dbReference type="AlphaFoldDB" id="A0AB74QHD4"/>
<organism evidence="2 3">
    <name type="scientific">Clostridioides difficile</name>
    <name type="common">Peptoclostridium difficile</name>
    <dbReference type="NCBI Taxonomy" id="1496"/>
    <lineage>
        <taxon>Bacteria</taxon>
        <taxon>Bacillati</taxon>
        <taxon>Bacillota</taxon>
        <taxon>Clostridia</taxon>
        <taxon>Peptostreptococcales</taxon>
        <taxon>Peptostreptococcaceae</taxon>
        <taxon>Clostridioides</taxon>
    </lineage>
</organism>
<gene>
    <name evidence="2" type="ORF">SAMEA1402399_04056</name>
</gene>
<name>A0AB74QHD4_CLODI</name>
<reference evidence="2 3" key="1">
    <citation type="submission" date="2019-02" db="EMBL/GenBank/DDBJ databases">
        <authorList>
            <consortium name="Pathogen Informatics"/>
        </authorList>
    </citation>
    <scope>NUCLEOTIDE SEQUENCE [LARGE SCALE GENOMIC DNA]</scope>
    <source>
        <strain evidence="3">clo34</strain>
    </source>
</reference>
<evidence type="ECO:0000256" key="1">
    <source>
        <dbReference type="SAM" id="MobiDB-lite"/>
    </source>
</evidence>